<feature type="domain" description="Glycosyltransferase 2-like" evidence="1">
    <location>
        <begin position="290"/>
        <end position="416"/>
    </location>
</feature>
<evidence type="ECO:0000259" key="1">
    <source>
        <dbReference type="Pfam" id="PF00535"/>
    </source>
</evidence>
<reference evidence="2 3" key="1">
    <citation type="submission" date="2017-04" db="EMBL/GenBank/DDBJ databases">
        <authorList>
            <person name="Afonso C.L."/>
            <person name="Miller P.J."/>
            <person name="Scott M.A."/>
            <person name="Spackman E."/>
            <person name="Goraichik I."/>
            <person name="Dimitrov K.M."/>
            <person name="Suarez D.L."/>
            <person name="Swayne D.E."/>
        </authorList>
    </citation>
    <scope>NUCLEOTIDE SEQUENCE [LARGE SCALE GENOMIC DNA]</scope>
    <source>
        <strain evidence="2 3">N3/975</strain>
    </source>
</reference>
<dbReference type="STRING" id="1313296.SAMN05661091_0368"/>
<dbReference type="GO" id="GO:0016740">
    <property type="term" value="F:transferase activity"/>
    <property type="evidence" value="ECO:0007669"/>
    <property type="project" value="UniProtKB-KW"/>
</dbReference>
<accession>A0A1X7GCG6</accession>
<dbReference type="EMBL" id="LT840184">
    <property type="protein sequence ID" value="SMF67658.1"/>
    <property type="molecule type" value="Genomic_DNA"/>
</dbReference>
<evidence type="ECO:0000313" key="2">
    <source>
        <dbReference type="EMBL" id="SMF67658.1"/>
    </source>
</evidence>
<keyword evidence="3" id="KW-1185">Reference proteome</keyword>
<dbReference type="Pfam" id="PF00535">
    <property type="entry name" value="Glycos_transf_2"/>
    <property type="match status" value="1"/>
</dbReference>
<name>A0A1X7GCG6_9BACL</name>
<dbReference type="RefSeq" id="WP_208917513.1">
    <property type="nucleotide sequence ID" value="NZ_LT840184.1"/>
</dbReference>
<dbReference type="AlphaFoldDB" id="A0A1X7GCG6"/>
<evidence type="ECO:0000313" key="3">
    <source>
        <dbReference type="Proteomes" id="UP000192940"/>
    </source>
</evidence>
<dbReference type="SUPFAM" id="SSF53448">
    <property type="entry name" value="Nucleotide-diphospho-sugar transferases"/>
    <property type="match status" value="1"/>
</dbReference>
<proteinExistence type="predicted"/>
<dbReference type="InterPro" id="IPR029044">
    <property type="entry name" value="Nucleotide-diphossugar_trans"/>
</dbReference>
<dbReference type="InterPro" id="IPR001173">
    <property type="entry name" value="Glyco_trans_2-like"/>
</dbReference>
<keyword evidence="2" id="KW-0808">Transferase</keyword>
<gene>
    <name evidence="2" type="ORF">SAMN05661091_0368</name>
</gene>
<protein>
    <submittedName>
        <fullName evidence="2">Glycosyltransferases involved in cell wall biogenesis</fullName>
    </submittedName>
</protein>
<dbReference type="Gene3D" id="3.90.550.10">
    <property type="entry name" value="Spore Coat Polysaccharide Biosynthesis Protein SpsA, Chain A"/>
    <property type="match status" value="1"/>
</dbReference>
<dbReference type="Proteomes" id="UP000192940">
    <property type="component" value="Chromosome I"/>
</dbReference>
<sequence>MINDNLLEQRINQALVKIDDQVNTGLVDEAYNSYIELIEELERENSNSHYLLARVYLSFAYFLFRVSEFDSFFMMLIKAQENGYSREEIEKVLYEAFIEPNLNEFQDNYEANIEYLNKNSYLYIENSLPFQELSFWLLPTGVQNEYYLYDKEQQLIKEKISLYQYQQIPSVTISDAFSDFLVLEEWDWNNIVAITNATRKLNKKSYIIINQIDKFLSCLQGSLLDDISNIMIFDNLYKLKEYLLTTNSILPYNIIDLTEDKSDVSKNVLSDIHNTRISKEHRNGNRILLSICIPSYNRGHKAYENIIQLLQFHYNEEIEIILSNNGTQNETKAYYEKISEIEDARLTYFAFEENQGYALNCCKVCELAKGEFILLLSDEDQIDSKVLSIIMDSLNKSKETLSIFRASTSSQSKQSNKIASMGKEAMLQFMLSSNYMSGIIYSNKLLQKANGIQYIKVNISNSACFWYPHMVWEMLLCQYGHVQSTELVLIHEGLAEKTDCDEVEIEKLIIPYYASIEGRLEQHEDFAVFFRDLEIYKEDIDLRRKMYLQLCSKTCILVAISIQAFYSKTNLDLRELNEKAYQFCSNEQFYKTNVSSDRLHYQKDLKLIEEGFSFINAKLQ</sequence>
<organism evidence="2 3">
    <name type="scientific">Paenibacillus uliginis N3/975</name>
    <dbReference type="NCBI Taxonomy" id="1313296"/>
    <lineage>
        <taxon>Bacteria</taxon>
        <taxon>Bacillati</taxon>
        <taxon>Bacillota</taxon>
        <taxon>Bacilli</taxon>
        <taxon>Bacillales</taxon>
        <taxon>Paenibacillaceae</taxon>
        <taxon>Paenibacillus</taxon>
    </lineage>
</organism>